<dbReference type="EMBL" id="CP011390">
    <property type="protein sequence ID" value="ANE52719.1"/>
    <property type="molecule type" value="Genomic_DNA"/>
</dbReference>
<evidence type="ECO:0000256" key="2">
    <source>
        <dbReference type="ARBA" id="ARBA00023125"/>
    </source>
</evidence>
<dbReference type="CDD" id="cd06170">
    <property type="entry name" value="LuxR_C_like"/>
    <property type="match status" value="1"/>
</dbReference>
<evidence type="ECO:0000256" key="1">
    <source>
        <dbReference type="ARBA" id="ARBA00023015"/>
    </source>
</evidence>
<dbReference type="SMART" id="SM00421">
    <property type="entry name" value="HTH_LUXR"/>
    <property type="match status" value="1"/>
</dbReference>
<dbReference type="KEGG" id="fla:SY85_21805"/>
<dbReference type="InterPro" id="IPR036388">
    <property type="entry name" value="WH-like_DNA-bd_sf"/>
</dbReference>
<dbReference type="SUPFAM" id="SSF46894">
    <property type="entry name" value="C-terminal effector domain of the bipartite response regulators"/>
    <property type="match status" value="1"/>
</dbReference>
<name>A0A172U034_9BACT</name>
<keyword evidence="2" id="KW-0238">DNA-binding</keyword>
<dbReference type="Gene3D" id="1.10.10.10">
    <property type="entry name" value="Winged helix-like DNA-binding domain superfamily/Winged helix DNA-binding domain"/>
    <property type="match status" value="1"/>
</dbReference>
<protein>
    <recommendedName>
        <fullName evidence="4">HTH luxR-type domain-containing protein</fullName>
    </recommendedName>
</protein>
<sequence length="231" mass="26968">MAFLDRFTEPILRQQIEERLESIKLFETSVPAVLVVHDVRDFSLIYISKRGLDALGTTLEEIRTSFTDYHSRYFNLEDAEYYAEKIASFLARNKQDEIVTYFQQVRLAPEYEWVWHLSSTRIFLRDQEGQPLLSLTLSIPVDSKSHITTKVERLQREYDFLRKNQHIFASLTGREKEILSLLAMGKNSEQIATALHISEMTVSTHRRNIKAKIGAQTPYDITRFAQAFDMI</sequence>
<gene>
    <name evidence="5" type="ORF">SY85_21805</name>
</gene>
<evidence type="ECO:0000256" key="3">
    <source>
        <dbReference type="ARBA" id="ARBA00023163"/>
    </source>
</evidence>
<keyword evidence="3" id="KW-0804">Transcription</keyword>
<organism evidence="5 6">
    <name type="scientific">Flavisolibacter tropicus</name>
    <dbReference type="NCBI Taxonomy" id="1492898"/>
    <lineage>
        <taxon>Bacteria</taxon>
        <taxon>Pseudomonadati</taxon>
        <taxon>Bacteroidota</taxon>
        <taxon>Chitinophagia</taxon>
        <taxon>Chitinophagales</taxon>
        <taxon>Chitinophagaceae</taxon>
        <taxon>Flavisolibacter</taxon>
    </lineage>
</organism>
<reference evidence="5 6" key="2">
    <citation type="journal article" date="2016" name="Int. J. Syst. Evol. Microbiol.">
        <title>Flavisolibacter tropicus sp. nov., isolated from tropical soil.</title>
        <authorList>
            <person name="Lee J.J."/>
            <person name="Kang M.S."/>
            <person name="Kim G.S."/>
            <person name="Lee C.S."/>
            <person name="Lim S."/>
            <person name="Lee J."/>
            <person name="Roh S.H."/>
            <person name="Kang H."/>
            <person name="Ha J.M."/>
            <person name="Bae S."/>
            <person name="Jung H.Y."/>
            <person name="Kim M.K."/>
        </authorList>
    </citation>
    <scope>NUCLEOTIDE SEQUENCE [LARGE SCALE GENOMIC DNA]</scope>
    <source>
        <strain evidence="5 6">LCS9</strain>
    </source>
</reference>
<dbReference type="OrthoDB" id="965844at2"/>
<dbReference type="PROSITE" id="PS00622">
    <property type="entry name" value="HTH_LUXR_1"/>
    <property type="match status" value="1"/>
</dbReference>
<dbReference type="SUPFAM" id="SSF55785">
    <property type="entry name" value="PYP-like sensor domain (PAS domain)"/>
    <property type="match status" value="1"/>
</dbReference>
<dbReference type="PANTHER" id="PTHR44688">
    <property type="entry name" value="DNA-BINDING TRANSCRIPTIONAL ACTIVATOR DEVR_DOSR"/>
    <property type="match status" value="1"/>
</dbReference>
<evidence type="ECO:0000313" key="6">
    <source>
        <dbReference type="Proteomes" id="UP000077177"/>
    </source>
</evidence>
<keyword evidence="6" id="KW-1185">Reference proteome</keyword>
<keyword evidence="1" id="KW-0805">Transcription regulation</keyword>
<evidence type="ECO:0000313" key="5">
    <source>
        <dbReference type="EMBL" id="ANE52719.1"/>
    </source>
</evidence>
<proteinExistence type="predicted"/>
<dbReference type="Proteomes" id="UP000077177">
    <property type="component" value="Chromosome"/>
</dbReference>
<dbReference type="PROSITE" id="PS50043">
    <property type="entry name" value="HTH_LUXR_2"/>
    <property type="match status" value="1"/>
</dbReference>
<dbReference type="PRINTS" id="PR00038">
    <property type="entry name" value="HTHLUXR"/>
</dbReference>
<dbReference type="InterPro" id="IPR016032">
    <property type="entry name" value="Sig_transdc_resp-reg_C-effctor"/>
</dbReference>
<dbReference type="RefSeq" id="WP_066407695.1">
    <property type="nucleotide sequence ID" value="NZ_CP011390.1"/>
</dbReference>
<dbReference type="STRING" id="1492898.SY85_21805"/>
<dbReference type="InterPro" id="IPR000792">
    <property type="entry name" value="Tscrpt_reg_LuxR_C"/>
</dbReference>
<reference evidence="6" key="1">
    <citation type="submission" date="2015-01" db="EMBL/GenBank/DDBJ databases">
        <title>Flavisolibacter sp./LCS9/ whole genome sequencing.</title>
        <authorList>
            <person name="Kim M.K."/>
            <person name="Srinivasan S."/>
            <person name="Lee J.-J."/>
        </authorList>
    </citation>
    <scope>NUCLEOTIDE SEQUENCE [LARGE SCALE GENOMIC DNA]</scope>
    <source>
        <strain evidence="6">LCS9</strain>
    </source>
</reference>
<evidence type="ECO:0000259" key="4">
    <source>
        <dbReference type="PROSITE" id="PS50043"/>
    </source>
</evidence>
<dbReference type="AlphaFoldDB" id="A0A172U034"/>
<dbReference type="Pfam" id="PF00196">
    <property type="entry name" value="GerE"/>
    <property type="match status" value="1"/>
</dbReference>
<dbReference type="InterPro" id="IPR035965">
    <property type="entry name" value="PAS-like_dom_sf"/>
</dbReference>
<accession>A0A172U034</accession>
<dbReference type="GO" id="GO:0003677">
    <property type="term" value="F:DNA binding"/>
    <property type="evidence" value="ECO:0007669"/>
    <property type="project" value="UniProtKB-KW"/>
</dbReference>
<dbReference type="GO" id="GO:0006355">
    <property type="term" value="P:regulation of DNA-templated transcription"/>
    <property type="evidence" value="ECO:0007669"/>
    <property type="project" value="InterPro"/>
</dbReference>
<dbReference type="PANTHER" id="PTHR44688:SF16">
    <property type="entry name" value="DNA-BINDING TRANSCRIPTIONAL ACTIVATOR DEVR_DOSR"/>
    <property type="match status" value="1"/>
</dbReference>
<feature type="domain" description="HTH luxR-type" evidence="4">
    <location>
        <begin position="164"/>
        <end position="229"/>
    </location>
</feature>
<dbReference type="Gene3D" id="3.30.450.20">
    <property type="entry name" value="PAS domain"/>
    <property type="match status" value="1"/>
</dbReference>